<dbReference type="Proteomes" id="UP000316181">
    <property type="component" value="Unassembled WGS sequence"/>
</dbReference>
<dbReference type="Pfam" id="PF00155">
    <property type="entry name" value="Aminotran_1_2"/>
    <property type="match status" value="1"/>
</dbReference>
<dbReference type="RefSeq" id="WP_142111443.1">
    <property type="nucleotide sequence ID" value="NZ_BAAATB010000002.1"/>
</dbReference>
<accession>A0A542SNA9</accession>
<dbReference type="PANTHER" id="PTHR42832:SF3">
    <property type="entry name" value="L-GLUTAMINE--4-(METHYLSULFANYL)-2-OXOBUTANOATE AMINOTRANSFERASE"/>
    <property type="match status" value="1"/>
</dbReference>
<dbReference type="GO" id="GO:0008483">
    <property type="term" value="F:transaminase activity"/>
    <property type="evidence" value="ECO:0007669"/>
    <property type="project" value="UniProtKB-KW"/>
</dbReference>
<keyword evidence="2 4" id="KW-0032">Aminotransferase</keyword>
<evidence type="ECO:0000256" key="2">
    <source>
        <dbReference type="ARBA" id="ARBA00022576"/>
    </source>
</evidence>
<organism evidence="6 7">
    <name type="scientific">Rarobacter incanus</name>
    <dbReference type="NCBI Taxonomy" id="153494"/>
    <lineage>
        <taxon>Bacteria</taxon>
        <taxon>Bacillati</taxon>
        <taxon>Actinomycetota</taxon>
        <taxon>Actinomycetes</taxon>
        <taxon>Micrococcales</taxon>
        <taxon>Rarobacteraceae</taxon>
        <taxon>Rarobacter</taxon>
    </lineage>
</organism>
<evidence type="ECO:0000256" key="4">
    <source>
        <dbReference type="RuleBase" id="RU000481"/>
    </source>
</evidence>
<dbReference type="EMBL" id="VFNV01000001">
    <property type="protein sequence ID" value="TQK76116.1"/>
    <property type="molecule type" value="Genomic_DNA"/>
</dbReference>
<comment type="similarity">
    <text evidence="4">Belongs to the class-I pyridoxal-phosphate-dependent aminotransferase family.</text>
</comment>
<dbReference type="AlphaFoldDB" id="A0A542SNA9"/>
<dbReference type="GO" id="GO:0030170">
    <property type="term" value="F:pyridoxal phosphate binding"/>
    <property type="evidence" value="ECO:0007669"/>
    <property type="project" value="InterPro"/>
</dbReference>
<evidence type="ECO:0000256" key="1">
    <source>
        <dbReference type="ARBA" id="ARBA00001933"/>
    </source>
</evidence>
<dbReference type="InterPro" id="IPR015421">
    <property type="entry name" value="PyrdxlP-dep_Trfase_major"/>
</dbReference>
<keyword evidence="7" id="KW-1185">Reference proteome</keyword>
<dbReference type="InterPro" id="IPR015422">
    <property type="entry name" value="PyrdxlP-dep_Trfase_small"/>
</dbReference>
<name>A0A542SNA9_9MICO</name>
<dbReference type="InterPro" id="IPR004839">
    <property type="entry name" value="Aminotransferase_I/II_large"/>
</dbReference>
<dbReference type="InterPro" id="IPR050881">
    <property type="entry name" value="LL-DAP_aminotransferase"/>
</dbReference>
<dbReference type="NCBIfam" id="TIGR03539">
    <property type="entry name" value="DapC_actino"/>
    <property type="match status" value="1"/>
</dbReference>
<gene>
    <name evidence="6" type="ORF">FB389_0774</name>
</gene>
<dbReference type="Gene3D" id="3.90.1150.10">
    <property type="entry name" value="Aspartate Aminotransferase, domain 1"/>
    <property type="match status" value="1"/>
</dbReference>
<comment type="caution">
    <text evidence="6">The sequence shown here is derived from an EMBL/GenBank/DDBJ whole genome shotgun (WGS) entry which is preliminary data.</text>
</comment>
<feature type="domain" description="Aminotransferase class I/classII large" evidence="5">
    <location>
        <begin position="30"/>
        <end position="369"/>
    </location>
</feature>
<evidence type="ECO:0000313" key="6">
    <source>
        <dbReference type="EMBL" id="TQK76116.1"/>
    </source>
</evidence>
<dbReference type="PANTHER" id="PTHR42832">
    <property type="entry name" value="AMINO ACID AMINOTRANSFERASE"/>
    <property type="match status" value="1"/>
</dbReference>
<reference evidence="6 7" key="1">
    <citation type="submission" date="2019-06" db="EMBL/GenBank/DDBJ databases">
        <title>Sequencing the genomes of 1000 actinobacteria strains.</title>
        <authorList>
            <person name="Klenk H.-P."/>
        </authorList>
    </citation>
    <scope>NUCLEOTIDE SEQUENCE [LARGE SCALE GENOMIC DNA]</scope>
    <source>
        <strain evidence="6 7">DSM 10596</strain>
    </source>
</reference>
<keyword evidence="3 4" id="KW-0808">Transferase</keyword>
<dbReference type="PROSITE" id="PS00105">
    <property type="entry name" value="AA_TRANSFER_CLASS_1"/>
    <property type="match status" value="1"/>
</dbReference>
<dbReference type="EC" id="2.6.1.-" evidence="4"/>
<protein>
    <recommendedName>
        <fullName evidence="4">Aminotransferase</fullName>
        <ecNumber evidence="4">2.6.1.-</ecNumber>
    </recommendedName>
</protein>
<proteinExistence type="inferred from homology"/>
<evidence type="ECO:0000256" key="3">
    <source>
        <dbReference type="ARBA" id="ARBA00022679"/>
    </source>
</evidence>
<comment type="cofactor">
    <cofactor evidence="1 4">
        <name>pyridoxal 5'-phosphate</name>
        <dbReference type="ChEBI" id="CHEBI:597326"/>
    </cofactor>
</comment>
<dbReference type="CDD" id="cd00609">
    <property type="entry name" value="AAT_like"/>
    <property type="match status" value="1"/>
</dbReference>
<dbReference type="Gene3D" id="3.40.640.10">
    <property type="entry name" value="Type I PLP-dependent aspartate aminotransferase-like (Major domain)"/>
    <property type="match status" value="1"/>
</dbReference>
<evidence type="ECO:0000259" key="5">
    <source>
        <dbReference type="Pfam" id="PF00155"/>
    </source>
</evidence>
<sequence>MGFESFTEDYPWDQMASYRQIAAGHPGGAIDLSIGTPVDDTPQVVQEALREAANAPGYPLTVGTAALRQAVVDWFGRRRGATGLGAEQVLPTIGSKELVGLLPSLLGLGAGDTVVFPEVAYPTYRVGALLAGAHPLATNEIGDWEADPSVRLVWINSPGNPTGSVLSVAHLRRVVQAARKRGAVVVSDECYAELNWCDVGTTTPSILDDAVCDGDRTGLLAAYSLSKQSNIAGYRAAFVAGDSRVIGDLVRLRRHLGMIVPAPVQHAMTVALGDDDHVRVQRATYKRRRDLLVSACAEADLEICDSQAGLYLWVRDGRSRLDGWGLIEALARAGIVAGPGAFYGEGGRRNVRISLTATDGQIAAAAQRIAALRKR</sequence>
<dbReference type="InterPro" id="IPR015424">
    <property type="entry name" value="PyrdxlP-dep_Trfase"/>
</dbReference>
<dbReference type="InterPro" id="IPR004838">
    <property type="entry name" value="NHTrfase_class1_PyrdxlP-BS"/>
</dbReference>
<dbReference type="SUPFAM" id="SSF53383">
    <property type="entry name" value="PLP-dependent transferases"/>
    <property type="match status" value="1"/>
</dbReference>
<dbReference type="OrthoDB" id="9813612at2"/>
<evidence type="ECO:0000313" key="7">
    <source>
        <dbReference type="Proteomes" id="UP000316181"/>
    </source>
</evidence>
<dbReference type="InterPro" id="IPR019880">
    <property type="entry name" value="OxyQ"/>
</dbReference>